<keyword evidence="7" id="KW-1185">Reference proteome</keyword>
<dbReference type="InterPro" id="IPR003593">
    <property type="entry name" value="AAA+_ATPase"/>
</dbReference>
<gene>
    <name evidence="6" type="ORF">DSAG12_01081</name>
</gene>
<dbReference type="GO" id="GO:0016887">
    <property type="term" value="F:ATP hydrolysis activity"/>
    <property type="evidence" value="ECO:0007669"/>
    <property type="project" value="InterPro"/>
</dbReference>
<name>A0A5B9D9I5_9ARCH</name>
<keyword evidence="4 6" id="KW-0067">ATP-binding</keyword>
<dbReference type="PROSITE" id="PS00211">
    <property type="entry name" value="ABC_TRANSPORTER_1"/>
    <property type="match status" value="1"/>
</dbReference>
<dbReference type="Pfam" id="PF00005">
    <property type="entry name" value="ABC_tran"/>
    <property type="match status" value="1"/>
</dbReference>
<dbReference type="Pfam" id="PF13732">
    <property type="entry name" value="DrrA1-3_C"/>
    <property type="match status" value="1"/>
</dbReference>
<dbReference type="InterPro" id="IPR025302">
    <property type="entry name" value="DrrA1/2-like_C"/>
</dbReference>
<evidence type="ECO:0000256" key="2">
    <source>
        <dbReference type="ARBA" id="ARBA00022448"/>
    </source>
</evidence>
<evidence type="ECO:0000259" key="5">
    <source>
        <dbReference type="PROSITE" id="PS50893"/>
    </source>
</evidence>
<evidence type="ECO:0000256" key="3">
    <source>
        <dbReference type="ARBA" id="ARBA00022741"/>
    </source>
</evidence>
<comment type="similarity">
    <text evidence="1">Belongs to the ABC transporter superfamily.</text>
</comment>
<dbReference type="EMBL" id="CP042905">
    <property type="protein sequence ID" value="QEE15256.1"/>
    <property type="molecule type" value="Genomic_DNA"/>
</dbReference>
<keyword evidence="2" id="KW-0813">Transport</keyword>
<dbReference type="CDD" id="cd03230">
    <property type="entry name" value="ABC_DR_subfamily_A"/>
    <property type="match status" value="1"/>
</dbReference>
<reference evidence="6 7" key="1">
    <citation type="journal article" date="2020" name="Nature">
        <title>Isolation of an archaeon at the prokaryote-eukaryote interface.</title>
        <authorList>
            <person name="Imachi H."/>
            <person name="Nobu M.K."/>
            <person name="Nakahara N."/>
            <person name="Morono Y."/>
            <person name="Ogawara M."/>
            <person name="Takaki Y."/>
            <person name="Takano Y."/>
            <person name="Uematsu K."/>
            <person name="Ikuta T."/>
            <person name="Ito M."/>
            <person name="Matsui Y."/>
            <person name="Miyazaki M."/>
            <person name="Murata K."/>
            <person name="Saito Y."/>
            <person name="Sakai S."/>
            <person name="Song C."/>
            <person name="Tasumi E."/>
            <person name="Yamanaka Y."/>
            <person name="Yamaguchi T."/>
            <person name="Kamagata Y."/>
            <person name="Tamaki H."/>
            <person name="Takai K."/>
        </authorList>
    </citation>
    <scope>NUCLEOTIDE SEQUENCE [LARGE SCALE GENOMIC DNA]</scope>
    <source>
        <strain evidence="6 7">MK-D1</strain>
    </source>
</reference>
<evidence type="ECO:0000256" key="1">
    <source>
        <dbReference type="ARBA" id="ARBA00005417"/>
    </source>
</evidence>
<protein>
    <submittedName>
        <fullName evidence="6">ATP-binding cassette domain-containing protein</fullName>
    </submittedName>
</protein>
<sequence length="328" mass="37039">MSIPLSTDHSEKSHTDENLLDLRNISKKFGYFVALNDINFTLKKGEILGYIGPNGAGKTTTMKIIVGLIRQFEGTINLYGHPLSKTQNEIYQFLGYLPQDVGFQTWRTVNHLLDTLGRLSSYDPQKLPNRIDEVLQIVGLNDVKNKKIVHLSGGMKQKLRLAQALLHKPTFLVLDEPMSGLDPSSRYQMKKIILQLAQQGITIFLSSHILSDVQDIADRIAIINHGRILNVGTPQELQSKFRVGHEIEIILSETNPDCDILHQLPQVSKVVQHGNLKFVLTLNSDSDLDTTLHEILEILVSNKCVIRNFNLLQPSLEDVYLQYVKEDV</sequence>
<reference evidence="6 7" key="2">
    <citation type="journal article" date="2024" name="Int. J. Syst. Evol. Microbiol.">
        <title>Promethearchaeum syntrophicum gen. nov., sp. nov., an anaerobic, obligately syntrophic archaeon, the first isolate of the lineage 'Asgard' archaea, and proposal of the new archaeal phylum Promethearchaeota phyl. nov. and kingdom Promethearchaeati regn. nov.</title>
        <authorList>
            <person name="Imachi H."/>
            <person name="Nobu M.K."/>
            <person name="Kato S."/>
            <person name="Takaki Y."/>
            <person name="Miyazaki M."/>
            <person name="Miyata M."/>
            <person name="Ogawara M."/>
            <person name="Saito Y."/>
            <person name="Sakai S."/>
            <person name="Tahara Y.O."/>
            <person name="Takano Y."/>
            <person name="Tasumi E."/>
            <person name="Uematsu K."/>
            <person name="Yoshimura T."/>
            <person name="Itoh T."/>
            <person name="Ohkuma M."/>
            <person name="Takai K."/>
        </authorList>
    </citation>
    <scope>NUCLEOTIDE SEQUENCE [LARGE SCALE GENOMIC DNA]</scope>
    <source>
        <strain evidence="6 7">MK-D1</strain>
    </source>
</reference>
<dbReference type="RefSeq" id="WP_147662172.1">
    <property type="nucleotide sequence ID" value="NZ_CP042905.2"/>
</dbReference>
<proteinExistence type="inferred from homology"/>
<dbReference type="InterPro" id="IPR003439">
    <property type="entry name" value="ABC_transporter-like_ATP-bd"/>
</dbReference>
<dbReference type="InterPro" id="IPR027417">
    <property type="entry name" value="P-loop_NTPase"/>
</dbReference>
<keyword evidence="3" id="KW-0547">Nucleotide-binding</keyword>
<accession>A0A5B9D9I5</accession>
<dbReference type="AlphaFoldDB" id="A0A5B9D9I5"/>
<organism evidence="6 7">
    <name type="scientific">Promethearchaeum syntrophicum</name>
    <dbReference type="NCBI Taxonomy" id="2594042"/>
    <lineage>
        <taxon>Archaea</taxon>
        <taxon>Promethearchaeati</taxon>
        <taxon>Promethearchaeota</taxon>
        <taxon>Promethearchaeia</taxon>
        <taxon>Promethearchaeales</taxon>
        <taxon>Promethearchaeaceae</taxon>
        <taxon>Promethearchaeum</taxon>
    </lineage>
</organism>
<dbReference type="PROSITE" id="PS50893">
    <property type="entry name" value="ABC_TRANSPORTER_2"/>
    <property type="match status" value="1"/>
</dbReference>
<feature type="domain" description="ABC transporter" evidence="5">
    <location>
        <begin position="20"/>
        <end position="250"/>
    </location>
</feature>
<dbReference type="Gene3D" id="3.40.50.300">
    <property type="entry name" value="P-loop containing nucleotide triphosphate hydrolases"/>
    <property type="match status" value="1"/>
</dbReference>
<dbReference type="SMART" id="SM00382">
    <property type="entry name" value="AAA"/>
    <property type="match status" value="1"/>
</dbReference>
<dbReference type="OrthoDB" id="87732at2157"/>
<evidence type="ECO:0000256" key="4">
    <source>
        <dbReference type="ARBA" id="ARBA00022840"/>
    </source>
</evidence>
<dbReference type="PANTHER" id="PTHR43335">
    <property type="entry name" value="ABC TRANSPORTER, ATP-BINDING PROTEIN"/>
    <property type="match status" value="1"/>
</dbReference>
<dbReference type="SUPFAM" id="SSF52540">
    <property type="entry name" value="P-loop containing nucleoside triphosphate hydrolases"/>
    <property type="match status" value="1"/>
</dbReference>
<evidence type="ECO:0000313" key="7">
    <source>
        <dbReference type="Proteomes" id="UP000321408"/>
    </source>
</evidence>
<evidence type="ECO:0000313" key="6">
    <source>
        <dbReference type="EMBL" id="QEE15256.1"/>
    </source>
</evidence>
<dbReference type="GO" id="GO:0005524">
    <property type="term" value="F:ATP binding"/>
    <property type="evidence" value="ECO:0007669"/>
    <property type="project" value="UniProtKB-KW"/>
</dbReference>
<dbReference type="InterPro" id="IPR017871">
    <property type="entry name" value="ABC_transporter-like_CS"/>
</dbReference>
<dbReference type="Proteomes" id="UP000321408">
    <property type="component" value="Chromosome"/>
</dbReference>
<dbReference type="GeneID" id="41329078"/>
<dbReference type="KEGG" id="psyt:DSAG12_01081"/>